<gene>
    <name evidence="1" type="ORF">EM595_p0187</name>
</gene>
<reference evidence="2" key="1">
    <citation type="submission" date="2015-11" db="EMBL/GenBank/DDBJ databases">
        <authorList>
            <person name="Blom J."/>
        </authorList>
    </citation>
    <scope>NUCLEOTIDE SEQUENCE [LARGE SCALE GENOMIC DNA]</scope>
    <source>
        <plasmid evidence="2">pEM01</plasmid>
    </source>
</reference>
<dbReference type="EMBL" id="LN907828">
    <property type="protein sequence ID" value="CUU25887.1"/>
    <property type="molecule type" value="Genomic_DNA"/>
</dbReference>
<dbReference type="Proteomes" id="UP000059419">
    <property type="component" value="Plasmid pEM01"/>
</dbReference>
<accession>A0A0U5L7J9</accession>
<dbReference type="KEGG" id="ege:EM595_p0187"/>
<dbReference type="PATRIC" id="fig|1619313.3.peg.3789"/>
<name>A0A0U5L7J9_9GAMM</name>
<protein>
    <submittedName>
        <fullName evidence="1">Uncharacterized protein</fullName>
    </submittedName>
</protein>
<dbReference type="AlphaFoldDB" id="A0A0U5L7J9"/>
<keyword evidence="2" id="KW-1185">Reference proteome</keyword>
<proteinExistence type="predicted"/>
<evidence type="ECO:0000313" key="1">
    <source>
        <dbReference type="EMBL" id="CUU25887.1"/>
    </source>
</evidence>
<sequence>MNISCQQADCFQNKNDGQERLLLLSLFYQAVRPIRPTG</sequence>
<organism evidence="1 2">
    <name type="scientific">Duffyella gerundensis</name>
    <dbReference type="NCBI Taxonomy" id="1619313"/>
    <lineage>
        <taxon>Bacteria</taxon>
        <taxon>Pseudomonadati</taxon>
        <taxon>Pseudomonadota</taxon>
        <taxon>Gammaproteobacteria</taxon>
        <taxon>Enterobacterales</taxon>
        <taxon>Erwiniaceae</taxon>
        <taxon>Duffyella</taxon>
    </lineage>
</organism>
<evidence type="ECO:0000313" key="2">
    <source>
        <dbReference type="Proteomes" id="UP000059419"/>
    </source>
</evidence>
<geneLocation type="plasmid" evidence="2">
    <name>pEM01</name>
</geneLocation>